<evidence type="ECO:0000313" key="2">
    <source>
        <dbReference type="Proteomes" id="UP000009154"/>
    </source>
</evidence>
<dbReference type="Proteomes" id="UP000009154">
    <property type="component" value="Chromosome"/>
</dbReference>
<dbReference type="Gene3D" id="3.40.50.1820">
    <property type="entry name" value="alpha/beta hydrolase"/>
    <property type="match status" value="1"/>
</dbReference>
<name>H6N3H0_GORPV</name>
<dbReference type="InterPro" id="IPR029058">
    <property type="entry name" value="AB_hydrolase_fold"/>
</dbReference>
<protein>
    <submittedName>
        <fullName evidence="1">Uncharacterized protein</fullName>
    </submittedName>
</protein>
<dbReference type="RefSeq" id="WP_014359218.1">
    <property type="nucleotide sequence ID" value="NC_016906.1"/>
</dbReference>
<proteinExistence type="predicted"/>
<reference evidence="1 2" key="1">
    <citation type="journal article" date="2012" name="Appl. Environ. Microbiol.">
        <title>Involvement of two latex-clearing proteins during rubber degradation and insights into the subsequent degradation pathway revealed by the genome sequence of Gordonia polyisoprenivorans strain VH2.</title>
        <authorList>
            <person name="Hiessl S."/>
            <person name="Schuldes J."/>
            <person name="Thurmer A."/>
            <person name="Halbsguth T."/>
            <person name="Broker D."/>
            <person name="Angelov A."/>
            <person name="Liebl W."/>
            <person name="Daniel R."/>
            <person name="Steinbuchel A."/>
        </authorList>
    </citation>
    <scope>NUCLEOTIDE SEQUENCE [LARGE SCALE GENOMIC DNA]</scope>
    <source>
        <strain evidence="2">DSM 44266 / VH2</strain>
    </source>
</reference>
<accession>H6N3H0</accession>
<sequence length="82" mass="8624">MGEAMITWITVCGTGEHPGNPANMLNQAASLINVEHVDVEYPAAIAVFNPTGNVTGVSEATSRARGVQALVAAIRSTPTWWC</sequence>
<dbReference type="EMBL" id="CP003119">
    <property type="protein sequence ID" value="AFA72329.1"/>
    <property type="molecule type" value="Genomic_DNA"/>
</dbReference>
<dbReference type="HOGENOM" id="CLU_2553487_0_0_11"/>
<dbReference type="GeneID" id="90162153"/>
<gene>
    <name evidence="1" type="ordered locus">GPOL_c12740</name>
</gene>
<organism evidence="1 2">
    <name type="scientific">Gordonia polyisoprenivorans (strain DSM 44266 / VH2)</name>
    <dbReference type="NCBI Taxonomy" id="1112204"/>
    <lineage>
        <taxon>Bacteria</taxon>
        <taxon>Bacillati</taxon>
        <taxon>Actinomycetota</taxon>
        <taxon>Actinomycetes</taxon>
        <taxon>Mycobacteriales</taxon>
        <taxon>Gordoniaceae</taxon>
        <taxon>Gordonia</taxon>
    </lineage>
</organism>
<dbReference type="AlphaFoldDB" id="H6N3H0"/>
<dbReference type="KEGG" id="gpo:GPOL_c12740"/>
<dbReference type="STRING" id="1112204.GPOL_c12740"/>
<evidence type="ECO:0000313" key="1">
    <source>
        <dbReference type="EMBL" id="AFA72329.1"/>
    </source>
</evidence>
<keyword evidence="2" id="KW-1185">Reference proteome</keyword>